<keyword evidence="4 7" id="KW-0240">DNA-directed RNA polymerase</keyword>
<dbReference type="GO" id="GO:0006351">
    <property type="term" value="P:DNA-templated transcription"/>
    <property type="evidence" value="ECO:0007669"/>
    <property type="project" value="InterPro"/>
</dbReference>
<dbReference type="InterPro" id="IPR013197">
    <property type="entry name" value="RNA_pol_III_RPC82-rel_HTH"/>
</dbReference>
<dbReference type="FunFam" id="1.10.10.10:FF:000218">
    <property type="entry name" value="DNA-directed RNA polymerase III subunit RPC3"/>
    <property type="match status" value="1"/>
</dbReference>
<evidence type="ECO:0000256" key="2">
    <source>
        <dbReference type="ARBA" id="ARBA00007206"/>
    </source>
</evidence>
<feature type="domain" description="RNA polymerase III Rpc82 C -terminal" evidence="8">
    <location>
        <begin position="211"/>
        <end position="331"/>
    </location>
</feature>
<keyword evidence="5 7" id="KW-0804">Transcription</keyword>
<evidence type="ECO:0000256" key="3">
    <source>
        <dbReference type="ARBA" id="ARBA00016689"/>
    </source>
</evidence>
<dbReference type="EMBL" id="CAJPVJ010008036">
    <property type="protein sequence ID" value="CAG2171670.1"/>
    <property type="molecule type" value="Genomic_DNA"/>
</dbReference>
<gene>
    <name evidence="11" type="ORF">ONB1V03_LOCUS11130</name>
</gene>
<comment type="subunit">
    <text evidence="7">Component of the RNA polymerase III (Pol III) complex consisting of 17 subunits.</text>
</comment>
<dbReference type="InterPro" id="IPR008806">
    <property type="entry name" value="RNA_pol_III_Rpc82_C"/>
</dbReference>
<dbReference type="Pfam" id="PF22536">
    <property type="entry name" value="WHD_POLR3C"/>
    <property type="match status" value="1"/>
</dbReference>
<dbReference type="AlphaFoldDB" id="A0A7R9M6H1"/>
<dbReference type="Pfam" id="PF08221">
    <property type="entry name" value="HTH_9"/>
    <property type="match status" value="1"/>
</dbReference>
<comment type="function">
    <text evidence="7">DNA-dependent RNA polymerase catalyzes the transcription of DNA into RNA using the four ribonucleoside triphosphates as substrates. Specific core component of RNA polymerase III which synthesizes small RNAs, such as 5S rRNA and tRNAs.</text>
</comment>
<keyword evidence="6 7" id="KW-0539">Nucleus</keyword>
<comment type="subcellular location">
    <subcellularLocation>
        <location evidence="1 7">Nucleus</location>
    </subcellularLocation>
</comment>
<evidence type="ECO:0000259" key="10">
    <source>
        <dbReference type="Pfam" id="PF22536"/>
    </source>
</evidence>
<evidence type="ECO:0000256" key="7">
    <source>
        <dbReference type="RuleBase" id="RU367076"/>
    </source>
</evidence>
<evidence type="ECO:0000256" key="1">
    <source>
        <dbReference type="ARBA" id="ARBA00004123"/>
    </source>
</evidence>
<dbReference type="Gene3D" id="1.10.10.10">
    <property type="entry name" value="Winged helix-like DNA-binding domain superfamily/Winged helix DNA-binding domain"/>
    <property type="match status" value="4"/>
</dbReference>
<dbReference type="Pfam" id="PF05645">
    <property type="entry name" value="RNA_pol_Rpc82"/>
    <property type="match status" value="1"/>
</dbReference>
<dbReference type="InterPro" id="IPR039748">
    <property type="entry name" value="RPC3"/>
</dbReference>
<evidence type="ECO:0000313" key="12">
    <source>
        <dbReference type="Proteomes" id="UP000728032"/>
    </source>
</evidence>
<protein>
    <recommendedName>
        <fullName evidence="3 7">DNA-directed RNA polymerase III subunit RPC3</fullName>
        <shortName evidence="7">RNA polymerase III subunit C3</shortName>
    </recommendedName>
</protein>
<dbReference type="InterPro" id="IPR055207">
    <property type="entry name" value="POLR3C_WHD"/>
</dbReference>
<feature type="domain" description="RNA polymerase III subunit RPC82-related helix-turn-helix" evidence="9">
    <location>
        <begin position="9"/>
        <end position="67"/>
    </location>
</feature>
<organism evidence="11">
    <name type="scientific">Oppiella nova</name>
    <dbReference type="NCBI Taxonomy" id="334625"/>
    <lineage>
        <taxon>Eukaryota</taxon>
        <taxon>Metazoa</taxon>
        <taxon>Ecdysozoa</taxon>
        <taxon>Arthropoda</taxon>
        <taxon>Chelicerata</taxon>
        <taxon>Arachnida</taxon>
        <taxon>Acari</taxon>
        <taxon>Acariformes</taxon>
        <taxon>Sarcoptiformes</taxon>
        <taxon>Oribatida</taxon>
        <taxon>Brachypylina</taxon>
        <taxon>Oppioidea</taxon>
        <taxon>Oppiidae</taxon>
        <taxon>Oppiella</taxon>
    </lineage>
</organism>
<feature type="non-terminal residue" evidence="11">
    <location>
        <position position="418"/>
    </location>
</feature>
<evidence type="ECO:0000313" key="11">
    <source>
        <dbReference type="EMBL" id="CAD7654483.1"/>
    </source>
</evidence>
<proteinExistence type="inferred from homology"/>
<dbReference type="Proteomes" id="UP000728032">
    <property type="component" value="Unassembled WGS sequence"/>
</dbReference>
<evidence type="ECO:0000256" key="4">
    <source>
        <dbReference type="ARBA" id="ARBA00022478"/>
    </source>
</evidence>
<evidence type="ECO:0000256" key="6">
    <source>
        <dbReference type="ARBA" id="ARBA00023242"/>
    </source>
</evidence>
<keyword evidence="12" id="KW-1185">Reference proteome</keyword>
<evidence type="ECO:0000259" key="8">
    <source>
        <dbReference type="Pfam" id="PF05645"/>
    </source>
</evidence>
<dbReference type="GO" id="GO:0003697">
    <property type="term" value="F:single-stranded DNA binding"/>
    <property type="evidence" value="ECO:0007669"/>
    <property type="project" value="UniProtKB-UniRule"/>
</dbReference>
<feature type="domain" description="DNA-directed RNA polymerase III subunit RPC3 winged-helix" evidence="10">
    <location>
        <begin position="339"/>
        <end position="414"/>
    </location>
</feature>
<dbReference type="PANTHER" id="PTHR12949:SF0">
    <property type="entry name" value="DNA-DIRECTED RNA POLYMERASE III SUBUNIT RPC3"/>
    <property type="match status" value="1"/>
</dbReference>
<dbReference type="PANTHER" id="PTHR12949">
    <property type="entry name" value="RNA POLYMERASE III DNA DIRECTED -RELATED"/>
    <property type="match status" value="1"/>
</dbReference>
<dbReference type="GO" id="GO:0005666">
    <property type="term" value="C:RNA polymerase III complex"/>
    <property type="evidence" value="ECO:0007669"/>
    <property type="project" value="UniProtKB-UniRule"/>
</dbReference>
<dbReference type="FunFam" id="1.10.10.10:FF:000199">
    <property type="entry name" value="DNA-directed RNA polymerase III subunit RPC3"/>
    <property type="match status" value="1"/>
</dbReference>
<dbReference type="OrthoDB" id="272392at2759"/>
<accession>A0A7R9M6H1</accession>
<dbReference type="InterPro" id="IPR036388">
    <property type="entry name" value="WH-like_DNA-bd_sf"/>
</dbReference>
<name>A0A7R9M6H1_9ACAR</name>
<evidence type="ECO:0000259" key="9">
    <source>
        <dbReference type="Pfam" id="PF08221"/>
    </source>
</evidence>
<reference evidence="11" key="1">
    <citation type="submission" date="2020-11" db="EMBL/GenBank/DDBJ databases">
        <authorList>
            <person name="Tran Van P."/>
        </authorList>
    </citation>
    <scope>NUCLEOTIDE SEQUENCE</scope>
</reference>
<evidence type="ECO:0000256" key="5">
    <source>
        <dbReference type="ARBA" id="ARBA00023163"/>
    </source>
</evidence>
<sequence length="418" mass="48428">MSANEISVAYLLISEHFGSIVASVAQVLLHNGSTPLPLIVQSCKESKHNTKKSLMILIQHNFVTFSTNPKGFVEYDMDVEEVLCLLRYPKYIYVSKMLLGDESEYMCEELLRHGVMTMSQTIQQVVNRLALALGHKNCDHLVQSVHQVFTKLVSMHFIQRVHTLSDNQTTDYTVIKSSLLCLLLHLDSLQHHFLLLGHFFRRKMSCDSKDVKQKDLNIYWKMNLKRFNQYLRDQTIVETITTHYDDPTAGEIVRIILRLSEVNTHSMQSTTCPLSKQDITREALKQKVCSDGSQVEQYLRCFQEDMNFRFVVKSEDRNDGMYSVDIMRTLNKLVENCLSSIVQNRYCSKSSRIFRLLIDKKYLQQKQIEDLAMIPSKEAKQLTYNLYTNGLLKVLQCPKTSDYAPSRTYFLFSVDTTH</sequence>
<dbReference type="EMBL" id="OC922861">
    <property type="protein sequence ID" value="CAD7654483.1"/>
    <property type="molecule type" value="Genomic_DNA"/>
</dbReference>
<comment type="similarity">
    <text evidence="2 7">Belongs to the eukaryotic RPC3/POLR3C RNA polymerase subunit family.</text>
</comment>